<dbReference type="Proteomes" id="UP000309594">
    <property type="component" value="Unassembled WGS sequence"/>
</dbReference>
<evidence type="ECO:0000313" key="2">
    <source>
        <dbReference type="Proteomes" id="UP000309594"/>
    </source>
</evidence>
<protein>
    <submittedName>
        <fullName evidence="1">Uncharacterized protein</fullName>
    </submittedName>
</protein>
<evidence type="ECO:0000313" key="1">
    <source>
        <dbReference type="EMBL" id="TKC65665.1"/>
    </source>
</evidence>
<dbReference type="EMBL" id="SWDX01000001">
    <property type="protein sequence ID" value="TKC65665.1"/>
    <property type="molecule type" value="Genomic_DNA"/>
</dbReference>
<gene>
    <name evidence="1" type="ORF">FBD94_03755</name>
</gene>
<reference evidence="1 2" key="1">
    <citation type="submission" date="2019-04" db="EMBL/GenBank/DDBJ databases">
        <title>Pedobacter sp. RP-1-16 sp. nov., isolated from Arctic soil.</title>
        <authorList>
            <person name="Dahal R.H."/>
            <person name="Kim D.-U."/>
        </authorList>
    </citation>
    <scope>NUCLEOTIDE SEQUENCE [LARGE SCALE GENOMIC DNA]</scope>
    <source>
        <strain evidence="1 2">RP-1-16</strain>
    </source>
</reference>
<accession>A0A4U1GMK2</accession>
<dbReference type="AlphaFoldDB" id="A0A4U1GMK2"/>
<dbReference type="RefSeq" id="WP_136879122.1">
    <property type="nucleotide sequence ID" value="NZ_SWDX01000001.1"/>
</dbReference>
<organism evidence="1 2">
    <name type="scientific">Pedobacter hiemivivus</name>
    <dbReference type="NCBI Taxonomy" id="2530454"/>
    <lineage>
        <taxon>Bacteria</taxon>
        <taxon>Pseudomonadati</taxon>
        <taxon>Bacteroidota</taxon>
        <taxon>Sphingobacteriia</taxon>
        <taxon>Sphingobacteriales</taxon>
        <taxon>Sphingobacteriaceae</taxon>
        <taxon>Pedobacter</taxon>
    </lineage>
</organism>
<proteinExistence type="predicted"/>
<sequence>MISCGINTSVYADVKFSTDEINKERGVVMAGKRLGKGEQERMQTTFYVVIVNNLRYAQRIPVGLENILLEFKPETLRNYYHD</sequence>
<name>A0A4U1GMK2_9SPHI</name>
<comment type="caution">
    <text evidence="1">The sequence shown here is derived from an EMBL/GenBank/DDBJ whole genome shotgun (WGS) entry which is preliminary data.</text>
</comment>